<dbReference type="PANTHER" id="PTHR30419:SF8">
    <property type="entry name" value="NITROGEN ASSIMILATION TRANSCRIPTIONAL ACTIVATOR-RELATED"/>
    <property type="match status" value="1"/>
</dbReference>
<comment type="similarity">
    <text evidence="1">Belongs to the LysR transcriptional regulatory family.</text>
</comment>
<dbReference type="Gene3D" id="1.10.10.10">
    <property type="entry name" value="Winged helix-like DNA-binding domain superfamily/Winged helix DNA-binding domain"/>
    <property type="match status" value="1"/>
</dbReference>
<dbReference type="InterPro" id="IPR036388">
    <property type="entry name" value="WH-like_DNA-bd_sf"/>
</dbReference>
<comment type="caution">
    <text evidence="6">The sequence shown here is derived from an EMBL/GenBank/DDBJ whole genome shotgun (WGS) entry which is preliminary data.</text>
</comment>
<dbReference type="Pfam" id="PF00126">
    <property type="entry name" value="HTH_1"/>
    <property type="match status" value="1"/>
</dbReference>
<reference evidence="6" key="2">
    <citation type="journal article" date="2021" name="PeerJ">
        <title>Extensive microbial diversity within the chicken gut microbiome revealed by metagenomics and culture.</title>
        <authorList>
            <person name="Gilroy R."/>
            <person name="Ravi A."/>
            <person name="Getino M."/>
            <person name="Pursley I."/>
            <person name="Horton D.L."/>
            <person name="Alikhan N.F."/>
            <person name="Baker D."/>
            <person name="Gharbi K."/>
            <person name="Hall N."/>
            <person name="Watson M."/>
            <person name="Adriaenssens E.M."/>
            <person name="Foster-Nyarko E."/>
            <person name="Jarju S."/>
            <person name="Secka A."/>
            <person name="Antonio M."/>
            <person name="Oren A."/>
            <person name="Chaudhuri R.R."/>
            <person name="La Ragione R."/>
            <person name="Hildebrand F."/>
            <person name="Pallen M.J."/>
        </authorList>
    </citation>
    <scope>NUCLEOTIDE SEQUENCE</scope>
    <source>
        <strain evidence="6">ChiGjej2B2-12916</strain>
    </source>
</reference>
<name>A0A9D1CG63_9FIRM</name>
<dbReference type="AlphaFoldDB" id="A0A9D1CG63"/>
<dbReference type="Proteomes" id="UP000886879">
    <property type="component" value="Unassembled WGS sequence"/>
</dbReference>
<keyword evidence="2" id="KW-0805">Transcription regulation</keyword>
<dbReference type="SUPFAM" id="SSF46785">
    <property type="entry name" value="Winged helix' DNA-binding domain"/>
    <property type="match status" value="1"/>
</dbReference>
<reference evidence="6" key="1">
    <citation type="submission" date="2020-10" db="EMBL/GenBank/DDBJ databases">
        <authorList>
            <person name="Gilroy R."/>
        </authorList>
    </citation>
    <scope>NUCLEOTIDE SEQUENCE</scope>
    <source>
        <strain evidence="6">ChiGjej2B2-12916</strain>
    </source>
</reference>
<gene>
    <name evidence="6" type="ORF">IAD31_01875</name>
</gene>
<proteinExistence type="inferred from homology"/>
<dbReference type="EMBL" id="DVFO01000017">
    <property type="protein sequence ID" value="HIQ60335.1"/>
    <property type="molecule type" value="Genomic_DNA"/>
</dbReference>
<dbReference type="GO" id="GO:0003700">
    <property type="term" value="F:DNA-binding transcription factor activity"/>
    <property type="evidence" value="ECO:0007669"/>
    <property type="project" value="InterPro"/>
</dbReference>
<feature type="domain" description="HTH lysR-type" evidence="5">
    <location>
        <begin position="1"/>
        <end position="58"/>
    </location>
</feature>
<keyword evidence="4" id="KW-0804">Transcription</keyword>
<dbReference type="Gene3D" id="3.40.190.290">
    <property type="match status" value="1"/>
</dbReference>
<keyword evidence="3" id="KW-0238">DNA-binding</keyword>
<accession>A0A9D1CG63</accession>
<evidence type="ECO:0000256" key="1">
    <source>
        <dbReference type="ARBA" id="ARBA00009437"/>
    </source>
</evidence>
<dbReference type="InterPro" id="IPR050950">
    <property type="entry name" value="HTH-type_LysR_regulators"/>
</dbReference>
<dbReference type="PRINTS" id="PR00039">
    <property type="entry name" value="HTHLYSR"/>
</dbReference>
<evidence type="ECO:0000256" key="4">
    <source>
        <dbReference type="ARBA" id="ARBA00023163"/>
    </source>
</evidence>
<dbReference type="InterPro" id="IPR005119">
    <property type="entry name" value="LysR_subst-bd"/>
</dbReference>
<sequence length="298" mass="33624">MTMAQIQHFLDIVNWGGFSAAASETFISQSSLSKQIKSLESELNVQLFDRTNNKIALTPGGTAFLEYARKLNNTYKAMLQDMEQYSSAKKTISMGILPLEQGYRLLERLTSYQVAMERVQVNITEDNQGKLIPLLDHGKLDFAVVRMDELDPEVYEFHPIYRDKLVLVYRNTQEGIPPEDPVSLSQLSHLPFVLMSDESVLHNLCVRQFHRENFHPSVIYTAARHRYLLSLVNSGLGVTILPKALVNTDLFPDLCCKDLSGDMESLIGVVRLKHAHLSAGAEHLCEFFAQQGILAQEP</sequence>
<dbReference type="FunFam" id="1.10.10.10:FF:000001">
    <property type="entry name" value="LysR family transcriptional regulator"/>
    <property type="match status" value="1"/>
</dbReference>
<evidence type="ECO:0000256" key="2">
    <source>
        <dbReference type="ARBA" id="ARBA00023015"/>
    </source>
</evidence>
<evidence type="ECO:0000256" key="3">
    <source>
        <dbReference type="ARBA" id="ARBA00023125"/>
    </source>
</evidence>
<evidence type="ECO:0000313" key="6">
    <source>
        <dbReference type="EMBL" id="HIQ60335.1"/>
    </source>
</evidence>
<dbReference type="PROSITE" id="PS50931">
    <property type="entry name" value="HTH_LYSR"/>
    <property type="match status" value="1"/>
</dbReference>
<dbReference type="SUPFAM" id="SSF53850">
    <property type="entry name" value="Periplasmic binding protein-like II"/>
    <property type="match status" value="1"/>
</dbReference>
<protein>
    <submittedName>
        <fullName evidence="6">LysR family transcriptional regulator</fullName>
    </submittedName>
</protein>
<evidence type="ECO:0000313" key="7">
    <source>
        <dbReference type="Proteomes" id="UP000886879"/>
    </source>
</evidence>
<dbReference type="CDD" id="cd05466">
    <property type="entry name" value="PBP2_LTTR_substrate"/>
    <property type="match status" value="1"/>
</dbReference>
<organism evidence="6 7">
    <name type="scientific">Candidatus Enterenecus faecium</name>
    <dbReference type="NCBI Taxonomy" id="2840780"/>
    <lineage>
        <taxon>Bacteria</taxon>
        <taxon>Bacillati</taxon>
        <taxon>Bacillota</taxon>
        <taxon>Clostridia</taxon>
        <taxon>Eubacteriales</taxon>
        <taxon>Candidatus Enterenecus</taxon>
    </lineage>
</organism>
<evidence type="ECO:0000259" key="5">
    <source>
        <dbReference type="PROSITE" id="PS50931"/>
    </source>
</evidence>
<dbReference type="PANTHER" id="PTHR30419">
    <property type="entry name" value="HTH-TYPE TRANSCRIPTIONAL REGULATOR YBHD"/>
    <property type="match status" value="1"/>
</dbReference>
<dbReference type="GO" id="GO:0003677">
    <property type="term" value="F:DNA binding"/>
    <property type="evidence" value="ECO:0007669"/>
    <property type="project" value="UniProtKB-KW"/>
</dbReference>
<dbReference type="InterPro" id="IPR036390">
    <property type="entry name" value="WH_DNA-bd_sf"/>
</dbReference>
<dbReference type="InterPro" id="IPR000847">
    <property type="entry name" value="LysR_HTH_N"/>
</dbReference>
<dbReference type="GO" id="GO:0005829">
    <property type="term" value="C:cytosol"/>
    <property type="evidence" value="ECO:0007669"/>
    <property type="project" value="TreeGrafter"/>
</dbReference>
<dbReference type="Pfam" id="PF03466">
    <property type="entry name" value="LysR_substrate"/>
    <property type="match status" value="1"/>
</dbReference>